<name>A0A0C4DQL5_MAGP6</name>
<keyword evidence="2" id="KW-0677">Repeat</keyword>
<comment type="subcellular location">
    <subcellularLocation>
        <location evidence="3">Nucleus</location>
    </subcellularLocation>
</comment>
<evidence type="ECO:0000313" key="5">
    <source>
        <dbReference type="EnsemblFungi" id="MAPG_02159T0"/>
    </source>
</evidence>
<reference evidence="6" key="2">
    <citation type="submission" date="2010-05" db="EMBL/GenBank/DDBJ databases">
        <title>The genome sequence of Magnaporthe poae strain ATCC 64411.</title>
        <authorList>
            <person name="Ma L.-J."/>
            <person name="Dead R."/>
            <person name="Young S."/>
            <person name="Zeng Q."/>
            <person name="Koehrsen M."/>
            <person name="Alvarado L."/>
            <person name="Berlin A."/>
            <person name="Chapman S.B."/>
            <person name="Chen Z."/>
            <person name="Freedman E."/>
            <person name="Gellesch M."/>
            <person name="Goldberg J."/>
            <person name="Griggs A."/>
            <person name="Gujja S."/>
            <person name="Heilman E.R."/>
            <person name="Heiman D."/>
            <person name="Hepburn T."/>
            <person name="Howarth C."/>
            <person name="Jen D."/>
            <person name="Larson L."/>
            <person name="Mehta T."/>
            <person name="Neiman D."/>
            <person name="Pearson M."/>
            <person name="Roberts A."/>
            <person name="Saif S."/>
            <person name="Shea T."/>
            <person name="Shenoy N."/>
            <person name="Sisk P."/>
            <person name="Stolte C."/>
            <person name="Sykes S."/>
            <person name="Walk T."/>
            <person name="White J."/>
            <person name="Yandava C."/>
            <person name="Haas B."/>
            <person name="Nusbaum C."/>
            <person name="Birren B."/>
        </authorList>
    </citation>
    <scope>NUCLEOTIDE SEQUENCE [LARGE SCALE GENOMIC DNA]</scope>
    <source>
        <strain evidence="6">ATCC 64411 / 73-15</strain>
    </source>
</reference>
<dbReference type="GO" id="GO:0005656">
    <property type="term" value="C:nuclear pre-replicative complex"/>
    <property type="evidence" value="ECO:0007669"/>
    <property type="project" value="TreeGrafter"/>
</dbReference>
<reference evidence="5" key="4">
    <citation type="journal article" date="2015" name="G3 (Bethesda)">
        <title>Genome sequences of three phytopathogenic species of the Magnaporthaceae family of fungi.</title>
        <authorList>
            <person name="Okagaki L.H."/>
            <person name="Nunes C.C."/>
            <person name="Sailsbery J."/>
            <person name="Clay B."/>
            <person name="Brown D."/>
            <person name="John T."/>
            <person name="Oh Y."/>
            <person name="Young N."/>
            <person name="Fitzgerald M."/>
            <person name="Haas B.J."/>
            <person name="Zeng Q."/>
            <person name="Young S."/>
            <person name="Adiconis X."/>
            <person name="Fan L."/>
            <person name="Levin J.Z."/>
            <person name="Mitchell T.K."/>
            <person name="Okubara P.A."/>
            <person name="Farman M.L."/>
            <person name="Kohn L.M."/>
            <person name="Birren B."/>
            <person name="Ma L.-J."/>
            <person name="Dean R.A."/>
        </authorList>
    </citation>
    <scope>NUCLEOTIDE SEQUENCE</scope>
    <source>
        <strain evidence="5">ATCC 64411 / 73-15</strain>
    </source>
</reference>
<dbReference type="GO" id="GO:0006261">
    <property type="term" value="P:DNA-templated DNA replication"/>
    <property type="evidence" value="ECO:0007669"/>
    <property type="project" value="TreeGrafter"/>
</dbReference>
<dbReference type="InterPro" id="IPR015943">
    <property type="entry name" value="WD40/YVTN_repeat-like_dom_sf"/>
</dbReference>
<dbReference type="VEuPathDB" id="FungiDB:MAPG_02159"/>
<reference evidence="4" key="1">
    <citation type="submission" date="2010-05" db="EMBL/GenBank/DDBJ databases">
        <title>The Genome Sequence of Magnaporthe poae strain ATCC 64411.</title>
        <authorList>
            <consortium name="The Broad Institute Genome Sequencing Platform"/>
            <consortium name="Broad Institute Genome Sequencing Center for Infectious Disease"/>
            <person name="Ma L.-J."/>
            <person name="Dead R."/>
            <person name="Young S."/>
            <person name="Zeng Q."/>
            <person name="Koehrsen M."/>
            <person name="Alvarado L."/>
            <person name="Berlin A."/>
            <person name="Chapman S.B."/>
            <person name="Chen Z."/>
            <person name="Freedman E."/>
            <person name="Gellesch M."/>
            <person name="Goldberg J."/>
            <person name="Griggs A."/>
            <person name="Gujja S."/>
            <person name="Heilman E.R."/>
            <person name="Heiman D."/>
            <person name="Hepburn T."/>
            <person name="Howarth C."/>
            <person name="Jen D."/>
            <person name="Larson L."/>
            <person name="Mehta T."/>
            <person name="Neiman D."/>
            <person name="Pearson M."/>
            <person name="Roberts A."/>
            <person name="Saif S."/>
            <person name="Shea T."/>
            <person name="Shenoy N."/>
            <person name="Sisk P."/>
            <person name="Stolte C."/>
            <person name="Sykes S."/>
            <person name="Walk T."/>
            <person name="White J."/>
            <person name="Yandava C."/>
            <person name="Haas B."/>
            <person name="Nusbaum C."/>
            <person name="Birren B."/>
        </authorList>
    </citation>
    <scope>NUCLEOTIDE SEQUENCE</scope>
    <source>
        <strain evidence="4">ATCC 64411</strain>
    </source>
</reference>
<evidence type="ECO:0000313" key="6">
    <source>
        <dbReference type="Proteomes" id="UP000011715"/>
    </source>
</evidence>
<reference evidence="4" key="3">
    <citation type="submission" date="2011-03" db="EMBL/GenBank/DDBJ databases">
        <title>Annotation of Magnaporthe poae ATCC 64411.</title>
        <authorList>
            <person name="Ma L.-J."/>
            <person name="Dead R."/>
            <person name="Young S.K."/>
            <person name="Zeng Q."/>
            <person name="Gargeya S."/>
            <person name="Fitzgerald M."/>
            <person name="Haas B."/>
            <person name="Abouelleil A."/>
            <person name="Alvarado L."/>
            <person name="Arachchi H.M."/>
            <person name="Berlin A."/>
            <person name="Brown A."/>
            <person name="Chapman S.B."/>
            <person name="Chen Z."/>
            <person name="Dunbar C."/>
            <person name="Freedman E."/>
            <person name="Gearin G."/>
            <person name="Gellesch M."/>
            <person name="Goldberg J."/>
            <person name="Griggs A."/>
            <person name="Gujja S."/>
            <person name="Heiman D."/>
            <person name="Howarth C."/>
            <person name="Larson L."/>
            <person name="Lui A."/>
            <person name="MacDonald P.J.P."/>
            <person name="Mehta T."/>
            <person name="Montmayeur A."/>
            <person name="Murphy C."/>
            <person name="Neiman D."/>
            <person name="Pearson M."/>
            <person name="Priest M."/>
            <person name="Roberts A."/>
            <person name="Saif S."/>
            <person name="Shea T."/>
            <person name="Shenoy N."/>
            <person name="Sisk P."/>
            <person name="Stolte C."/>
            <person name="Sykes S."/>
            <person name="Yandava C."/>
            <person name="Wortman J."/>
            <person name="Nusbaum C."/>
            <person name="Birren B."/>
        </authorList>
    </citation>
    <scope>NUCLEOTIDE SEQUENCE</scope>
    <source>
        <strain evidence="4">ATCC 64411</strain>
    </source>
</reference>
<dbReference type="OrthoDB" id="756370at2759"/>
<organism evidence="5 6">
    <name type="scientific">Magnaporthiopsis poae (strain ATCC 64411 / 73-15)</name>
    <name type="common">Kentucky bluegrass fungus</name>
    <name type="synonym">Magnaporthe poae</name>
    <dbReference type="NCBI Taxonomy" id="644358"/>
    <lineage>
        <taxon>Eukaryota</taxon>
        <taxon>Fungi</taxon>
        <taxon>Dikarya</taxon>
        <taxon>Ascomycota</taxon>
        <taxon>Pezizomycotina</taxon>
        <taxon>Sordariomycetes</taxon>
        <taxon>Sordariomycetidae</taxon>
        <taxon>Magnaporthales</taxon>
        <taxon>Magnaporthaceae</taxon>
        <taxon>Magnaporthiopsis</taxon>
    </lineage>
</organism>
<proteinExistence type="inferred from homology"/>
<comment type="subunit">
    <text evidence="3">Component of the RIX1 complex, composed of IPI1, RIX1/IPI2 and IPI3 in a 1:2:2 stoichiometry. The complex interacts (via RIX1) with MDN1 (via its hexameric AAA ATPase ring) and the pre-60S ribosome particles.</text>
</comment>
<dbReference type="EnsemblFungi" id="MAPG_02159T0">
    <property type="protein sequence ID" value="MAPG_02159T0"/>
    <property type="gene ID" value="MAPG_02159"/>
</dbReference>
<evidence type="ECO:0000256" key="3">
    <source>
        <dbReference type="RuleBase" id="RU369067"/>
    </source>
</evidence>
<dbReference type="Proteomes" id="UP000011715">
    <property type="component" value="Unassembled WGS sequence"/>
</dbReference>
<sequence>MLSEEFVSAICGPPLTSNTSIAKDAGAYVHTLSPAYSVKGTFKKNSAPPNCLAVSESHVFAAQDGKAALHVYSRLRGNQEAYVPFPEKIRCLTLAGDVLILGTAEGRIMLWEVCCLPNSFQVLYGQASVNAPLPRPGRDLPGHHGSPRAERL</sequence>
<dbReference type="GO" id="GO:0120330">
    <property type="term" value="C:rixosome complex"/>
    <property type="evidence" value="ECO:0007669"/>
    <property type="project" value="UniProtKB-UniRule"/>
</dbReference>
<dbReference type="EMBL" id="ADBL01000545">
    <property type="status" value="NOT_ANNOTATED_CDS"/>
    <property type="molecule type" value="Genomic_DNA"/>
</dbReference>
<protein>
    <recommendedName>
        <fullName evidence="3">Pre-rRNA-processing protein IPI3</fullName>
    </recommendedName>
</protein>
<dbReference type="Gene3D" id="2.130.10.10">
    <property type="entry name" value="YVTN repeat-like/Quinoprotein amine dehydrogenase"/>
    <property type="match status" value="1"/>
</dbReference>
<comment type="similarity">
    <text evidence="3">Belongs to the WD repeat IPI3/WDR18 family.</text>
</comment>
<keyword evidence="1 3" id="KW-0853">WD repeat</keyword>
<dbReference type="AlphaFoldDB" id="A0A0C4DQL5"/>
<dbReference type="eggNOG" id="KOG0646">
    <property type="taxonomic scope" value="Eukaryota"/>
</dbReference>
<keyword evidence="3" id="KW-0539">Nucleus</keyword>
<keyword evidence="3" id="KW-0698">rRNA processing</keyword>
<gene>
    <name evidence="4" type="ORF">MAPG_02159</name>
</gene>
<evidence type="ECO:0000256" key="1">
    <source>
        <dbReference type="ARBA" id="ARBA00022574"/>
    </source>
</evidence>
<dbReference type="PANTHER" id="PTHR18763">
    <property type="entry name" value="WD-REPEAT PROTEIN 18"/>
    <property type="match status" value="1"/>
</dbReference>
<dbReference type="EMBL" id="GL876967">
    <property type="protein sequence ID" value="KLU83092.1"/>
    <property type="molecule type" value="Genomic_DNA"/>
</dbReference>
<evidence type="ECO:0000256" key="2">
    <source>
        <dbReference type="ARBA" id="ARBA00022737"/>
    </source>
</evidence>
<accession>A0A0C4DQL5</accession>
<comment type="function">
    <text evidence="3">Component of the RIX1 complex required for processing of ITS2 sequences from 35S pre-rRNA.</text>
</comment>
<dbReference type="GO" id="GO:0006364">
    <property type="term" value="P:rRNA processing"/>
    <property type="evidence" value="ECO:0007669"/>
    <property type="project" value="UniProtKB-UniRule"/>
</dbReference>
<reference evidence="5" key="5">
    <citation type="submission" date="2015-06" db="UniProtKB">
        <authorList>
            <consortium name="EnsemblFungi"/>
        </authorList>
    </citation>
    <scope>IDENTIFICATION</scope>
    <source>
        <strain evidence="5">ATCC 64411</strain>
    </source>
</reference>
<dbReference type="InterPro" id="IPR045227">
    <property type="entry name" value="WDR18/Ipi3/RID3"/>
</dbReference>
<dbReference type="STRING" id="644358.A0A0C4DQL5"/>
<keyword evidence="6" id="KW-1185">Reference proteome</keyword>
<evidence type="ECO:0000313" key="4">
    <source>
        <dbReference type="EMBL" id="KLU83092.1"/>
    </source>
</evidence>
<dbReference type="SUPFAM" id="SSF50978">
    <property type="entry name" value="WD40 repeat-like"/>
    <property type="match status" value="1"/>
</dbReference>
<dbReference type="PANTHER" id="PTHR18763:SF0">
    <property type="entry name" value="WD REPEAT-CONTAINING PROTEIN 18"/>
    <property type="match status" value="1"/>
</dbReference>
<dbReference type="InterPro" id="IPR036322">
    <property type="entry name" value="WD40_repeat_dom_sf"/>
</dbReference>